<reference evidence="3 4" key="1">
    <citation type="submission" date="2017-08" db="EMBL/GenBank/DDBJ databases">
        <title>Acidophilic green algal genome provides insights into adaptation to an acidic environment.</title>
        <authorList>
            <person name="Hirooka S."/>
            <person name="Hirose Y."/>
            <person name="Kanesaki Y."/>
            <person name="Higuchi S."/>
            <person name="Fujiwara T."/>
            <person name="Onuma R."/>
            <person name="Era A."/>
            <person name="Ohbayashi R."/>
            <person name="Uzuka A."/>
            <person name="Nozaki H."/>
            <person name="Yoshikawa H."/>
            <person name="Miyagishima S.Y."/>
        </authorList>
    </citation>
    <scope>NUCLEOTIDE SEQUENCE [LARGE SCALE GENOMIC DNA]</scope>
    <source>
        <strain evidence="3 4">NIES-2499</strain>
    </source>
</reference>
<keyword evidence="4" id="KW-1185">Reference proteome</keyword>
<dbReference type="Proteomes" id="UP000232323">
    <property type="component" value="Unassembled WGS sequence"/>
</dbReference>
<evidence type="ECO:0000256" key="2">
    <source>
        <dbReference type="SAM" id="SignalP"/>
    </source>
</evidence>
<accession>A0A250XPT0</accession>
<evidence type="ECO:0000313" key="3">
    <source>
        <dbReference type="EMBL" id="GAX85013.1"/>
    </source>
</evidence>
<feature type="region of interest" description="Disordered" evidence="1">
    <location>
        <begin position="600"/>
        <end position="620"/>
    </location>
</feature>
<evidence type="ECO:0000313" key="4">
    <source>
        <dbReference type="Proteomes" id="UP000232323"/>
    </source>
</evidence>
<organism evidence="3 4">
    <name type="scientific">Chlamydomonas eustigma</name>
    <dbReference type="NCBI Taxonomy" id="1157962"/>
    <lineage>
        <taxon>Eukaryota</taxon>
        <taxon>Viridiplantae</taxon>
        <taxon>Chlorophyta</taxon>
        <taxon>core chlorophytes</taxon>
        <taxon>Chlorophyceae</taxon>
        <taxon>CS clade</taxon>
        <taxon>Chlamydomonadales</taxon>
        <taxon>Chlamydomonadaceae</taxon>
        <taxon>Chlamydomonas</taxon>
    </lineage>
</organism>
<dbReference type="EMBL" id="BEGY01000145">
    <property type="protein sequence ID" value="GAX85013.1"/>
    <property type="molecule type" value="Genomic_DNA"/>
</dbReference>
<proteinExistence type="predicted"/>
<feature type="signal peptide" evidence="2">
    <location>
        <begin position="1"/>
        <end position="25"/>
    </location>
</feature>
<protein>
    <recommendedName>
        <fullName evidence="5">Pherophorin domain-containing protein</fullName>
    </recommendedName>
</protein>
<feature type="region of interest" description="Disordered" evidence="1">
    <location>
        <begin position="169"/>
        <end position="316"/>
    </location>
</feature>
<evidence type="ECO:0008006" key="5">
    <source>
        <dbReference type="Google" id="ProtNLM"/>
    </source>
</evidence>
<name>A0A250XPT0_9CHLO</name>
<evidence type="ECO:0000256" key="1">
    <source>
        <dbReference type="SAM" id="MobiDB-lite"/>
    </source>
</evidence>
<keyword evidence="2" id="KW-0732">Signal</keyword>
<dbReference type="STRING" id="1157962.A0A250XPT0"/>
<comment type="caution">
    <text evidence="3">The sequence shown here is derived from an EMBL/GenBank/DDBJ whole genome shotgun (WGS) entry which is preliminary data.</text>
</comment>
<dbReference type="PRINTS" id="PR01217">
    <property type="entry name" value="PRICHEXTENSN"/>
</dbReference>
<feature type="compositionally biased region" description="Pro residues" evidence="1">
    <location>
        <begin position="169"/>
        <end position="315"/>
    </location>
</feature>
<gene>
    <name evidence="3" type="ORF">CEUSTIGMA_g12434.t1</name>
</gene>
<sequence length="913" mass="94382">MTHMSSEFLISTVLLLSCCAQITLAKNGKIKAITADGPCRQNITATSLSGTITYNDCLVLAILSNKYLVSGLSTADEYMNVIYTCADQTANIASVTMLLRNKTYERPLVSNFKGSSSATERYLKEVVRALKLNVCGGSDAITMYPGCDRTSPEIVVNYTTRPGVFACPPLPPAPSPPRPPAPSPPRPPTPSPPPGPPKPPVPPAPPYPPPPSPQPPPSPPYPPSPPPPPPPSPNPPSPNPPAPPSQPPLPPSPPSNPSPPSPLPSPPSPAPPPPPPPFPSPPPPPPPLPPPKPPSPPPSPPVPPKPPHPPPPPPSCSIVATITKMSNNITAQSCTNFAAQMSVASLIGNISFVSPGTAQPFTCISALPGSMQVVATAFDSANEVLFVQRLSQQIATIAFIASLQQMGCKDMLAVQPSCNPSLSVKYSGANPSGFMPGCVPPPYPPPHPQPPSPPPPCNVTATMTRASGNLMQRDCDEFGYLVTASLPGLFTFTCSTNLSTPSTSTNVVSATCTVMTPESATLAMELLANSLQGMSVIANYYSLYCGDTVVSKPSAGCGSQVVEANPVVEFGYWTPGFYPTSENCMAPPAPPPLAPYPPYPFPPPPQAPPPSPLPPSPPQPCRMQVVATRLKGTAFTLGDCATLLSLVTASPWAFGVTLSNASYPDLTPAWSCVTVQNTYIIVGATAANPGQEQRFMGNVRSMAYVAPTLFSALGQSCGDTIYSQPGCTLDQGTTYYANSSTYSVVCGFPPAPPPPPPFNPAPQPPGSTSTTLNVLVTVPSSLGSSTIQCSALINALWQTIYFSPFFNGTAALSPPNPLAITCYTSGLSITNTSYSLSAQLSSASIMAATSEAVGSGISLFIYASKIPCDSVVGVRGGGAGGDPLALSYTMQCAVPASGVVPGSVRPTLGLCCA</sequence>
<feature type="chain" id="PRO_5012806640" description="Pherophorin domain-containing protein" evidence="2">
    <location>
        <begin position="26"/>
        <end position="913"/>
    </location>
</feature>
<dbReference type="AlphaFoldDB" id="A0A250XPT0"/>